<dbReference type="EMBL" id="JAPMIV010000036">
    <property type="protein sequence ID" value="MDV6375794.1"/>
    <property type="molecule type" value="Genomic_DNA"/>
</dbReference>
<dbReference type="InterPro" id="IPR013783">
    <property type="entry name" value="Ig-like_fold"/>
</dbReference>
<reference evidence="2 3" key="1">
    <citation type="submission" date="2022-11" db="EMBL/GenBank/DDBJ databases">
        <title>Deinococcus ZS9-10, Low Temperature and Draught-tolerating, UV-resistant Bacteria from Continental Antarctica.</title>
        <authorList>
            <person name="Cheng L."/>
        </authorList>
    </citation>
    <scope>NUCLEOTIDE SEQUENCE [LARGE SCALE GENOMIC DNA]</scope>
    <source>
        <strain evidence="2 3">ZS9-10</strain>
    </source>
</reference>
<proteinExistence type="predicted"/>
<evidence type="ECO:0000256" key="1">
    <source>
        <dbReference type="SAM" id="SignalP"/>
    </source>
</evidence>
<dbReference type="PROSITE" id="PS51257">
    <property type="entry name" value="PROKAR_LIPOPROTEIN"/>
    <property type="match status" value="1"/>
</dbReference>
<dbReference type="Pfam" id="PF17957">
    <property type="entry name" value="Big_7"/>
    <property type="match status" value="1"/>
</dbReference>
<gene>
    <name evidence="2" type="ORF">ORD21_14445</name>
</gene>
<dbReference type="Proteomes" id="UP001276150">
    <property type="component" value="Unassembled WGS sequence"/>
</dbReference>
<keyword evidence="3" id="KW-1185">Reference proteome</keyword>
<organism evidence="2 3">
    <name type="scientific">Deinococcus arenicola</name>
    <dbReference type="NCBI Taxonomy" id="2994950"/>
    <lineage>
        <taxon>Bacteria</taxon>
        <taxon>Thermotogati</taxon>
        <taxon>Deinococcota</taxon>
        <taxon>Deinococci</taxon>
        <taxon>Deinococcales</taxon>
        <taxon>Deinococcaceae</taxon>
        <taxon>Deinococcus</taxon>
    </lineage>
</organism>
<evidence type="ECO:0000313" key="3">
    <source>
        <dbReference type="Proteomes" id="UP001276150"/>
    </source>
</evidence>
<feature type="signal peptide" evidence="1">
    <location>
        <begin position="1"/>
        <end position="19"/>
    </location>
</feature>
<dbReference type="Gene3D" id="2.60.40.10">
    <property type="entry name" value="Immunoglobulins"/>
    <property type="match status" value="1"/>
</dbReference>
<accession>A0ABU4DUN9</accession>
<keyword evidence="1" id="KW-0732">Signal</keyword>
<name>A0ABU4DUN9_9DEIO</name>
<comment type="caution">
    <text evidence="2">The sequence shown here is derived from an EMBL/GenBank/DDBJ whole genome shotgun (WGS) entry which is preliminary data.</text>
</comment>
<feature type="chain" id="PRO_5045371998" evidence="1">
    <location>
        <begin position="20"/>
        <end position="313"/>
    </location>
</feature>
<dbReference type="RefSeq" id="WP_317641144.1">
    <property type="nucleotide sequence ID" value="NZ_JAPMIV010000036.1"/>
</dbReference>
<sequence>MKKFSLPLLSIALLLAACGGGTPQPVLQPAKDTTVPIVALTAAQSGSAVNLSATASDNVAVTKVEFYRGSTLLSTDTTSPYAATDTVSAANNGNVTYAAKAYDAAGNVGQNSKTVAVNVTPAPGGKTLYQGVWGWGIVNPATNLLIDNGIVVFNGQGQVEGRTVGEGPYINVIADSDQPGNRAGFAALGPISAAGKLDAVFSLDTTSNRIYFAGSDANNALELYEGQPVFEGSGAVVDASNKPAQSVIILLIQVSDTLPTAAGARQALNLKAKALTAAAVKASLGGERSADQTRKLMNPGLLGSAQQLFRSNR</sequence>
<protein>
    <submittedName>
        <fullName evidence="2">Ig-like domain-containing protein</fullName>
    </submittedName>
</protein>
<evidence type="ECO:0000313" key="2">
    <source>
        <dbReference type="EMBL" id="MDV6375794.1"/>
    </source>
</evidence>